<feature type="region of interest" description="Disordered" evidence="2">
    <location>
        <begin position="572"/>
        <end position="718"/>
    </location>
</feature>
<keyword evidence="3" id="KW-1185">Reference proteome</keyword>
<reference evidence="4" key="2">
    <citation type="submission" date="2020-04" db="EMBL/GenBank/DDBJ databases">
        <authorList>
            <consortium name="NCBI Genome Project"/>
        </authorList>
    </citation>
    <scope>NUCLEOTIDE SEQUENCE</scope>
    <source>
        <strain evidence="4">CBS 342.82</strain>
    </source>
</reference>
<dbReference type="PANTHER" id="PTHR31315">
    <property type="entry name" value="PROTEIN SIP5"/>
    <property type="match status" value="1"/>
</dbReference>
<feature type="compositionally biased region" description="Low complexity" evidence="2">
    <location>
        <begin position="416"/>
        <end position="433"/>
    </location>
</feature>
<feature type="compositionally biased region" description="Low complexity" evidence="2">
    <location>
        <begin position="608"/>
        <end position="627"/>
    </location>
</feature>
<reference evidence="4" key="3">
    <citation type="submission" date="2025-08" db="UniProtKB">
        <authorList>
            <consortium name="RefSeq"/>
        </authorList>
    </citation>
    <scope>IDENTIFICATION</scope>
    <source>
        <strain evidence="4">CBS 342.82</strain>
    </source>
</reference>
<feature type="region of interest" description="Disordered" evidence="2">
    <location>
        <begin position="521"/>
        <end position="548"/>
    </location>
</feature>
<feature type="compositionally biased region" description="Basic and acidic residues" evidence="2">
    <location>
        <begin position="22"/>
        <end position="43"/>
    </location>
</feature>
<protein>
    <recommendedName>
        <fullName evidence="5">Protein sip5</fullName>
    </recommendedName>
</protein>
<comment type="similarity">
    <text evidence="1">Belongs to the SIP5 family.</text>
</comment>
<feature type="region of interest" description="Disordered" evidence="2">
    <location>
        <begin position="416"/>
        <end position="447"/>
    </location>
</feature>
<feature type="compositionally biased region" description="Basic and acidic residues" evidence="2">
    <location>
        <begin position="78"/>
        <end position="115"/>
    </location>
</feature>
<evidence type="ECO:0000313" key="3">
    <source>
        <dbReference type="Proteomes" id="UP000504637"/>
    </source>
</evidence>
<evidence type="ECO:0000256" key="1">
    <source>
        <dbReference type="ARBA" id="ARBA00010402"/>
    </source>
</evidence>
<gene>
    <name evidence="4" type="ORF">K489DRAFT_368958</name>
</gene>
<dbReference type="RefSeq" id="XP_033461063.1">
    <property type="nucleotide sequence ID" value="XM_033602993.1"/>
</dbReference>
<sequence>MGNSSSKDGRPSSRHEGRHAHGHGESSHHHQDSSRQSSTRDQDLANQIYGAATRGGTFRRSSQNLAFLHLGGGGSSGGHRDAEAADRPRETKPERDARRAERDRQVRLKERERSMREESVDGGFLVTLGTYTGPEDFNKAIVRQLQIERRLAPFWKGLEDHSDSWTEAQLIAAARGLPIPAPDEVPPEIESLQASSSTYPQQGVDVPQAESLMVPIPTRSLSQQSDASANLSAPHSSFSMSGPPSPSAVSISTSPMFRSRAKTLAAAGDNSRLSQPEVTLQEIRLPHEPTVNGTPLEAVLYKDASECPICFLYYPPFLNHTRCCNQDICSECFVQIKRPDPHPPEHEQPGQPPRNPEEEAGLLVSEIASCPFCVTPEFGVTYDPPPFRRGLAYTSTITPLSGLRNATSAVSSTTSLALSASSGGPPSASSNTAMRRRATSLSATAPNVITTDRVRPDWAKKLADARAQALRRSAAATALHTAAYMLGGEHAAGASGSGHSSSRSALRLGGRSRRMILVDGIGNRALSPRNGDSNEGGSGTENTSSRQRVARVEDLEELMMLEAIRQSLLAEEERKAKSDSEAAKGNAPTGAQSSQPLSEFRPDGGDNASSSSVSLSPSPSPAASASSQQQGRDGEPAGMPSESSAFLTVPTTGARSVATSSNTPQTSPSDTSSPSSASTAAAPESKVSFRSLAAMVGNEDKHPPAAGNTRETNGGDVS</sequence>
<dbReference type="CDD" id="cd24139">
    <property type="entry name" value="SIP5-like"/>
    <property type="match status" value="1"/>
</dbReference>
<dbReference type="PANTHER" id="PTHR31315:SF1">
    <property type="entry name" value="PROTEIN SIP5"/>
    <property type="match status" value="1"/>
</dbReference>
<accession>A0A6J3MB19</accession>
<proteinExistence type="inferred from homology"/>
<feature type="region of interest" description="Disordered" evidence="2">
    <location>
        <begin position="340"/>
        <end position="359"/>
    </location>
</feature>
<feature type="region of interest" description="Disordered" evidence="2">
    <location>
        <begin position="1"/>
        <end position="115"/>
    </location>
</feature>
<organism evidence="4">
    <name type="scientific">Dissoconium aciculare CBS 342.82</name>
    <dbReference type="NCBI Taxonomy" id="1314786"/>
    <lineage>
        <taxon>Eukaryota</taxon>
        <taxon>Fungi</taxon>
        <taxon>Dikarya</taxon>
        <taxon>Ascomycota</taxon>
        <taxon>Pezizomycotina</taxon>
        <taxon>Dothideomycetes</taxon>
        <taxon>Dothideomycetidae</taxon>
        <taxon>Mycosphaerellales</taxon>
        <taxon>Dissoconiaceae</taxon>
        <taxon>Dissoconium</taxon>
    </lineage>
</organism>
<dbReference type="InterPro" id="IPR039301">
    <property type="entry name" value="Sip5/DA2"/>
</dbReference>
<feature type="region of interest" description="Disordered" evidence="2">
    <location>
        <begin position="220"/>
        <end position="252"/>
    </location>
</feature>
<feature type="compositionally biased region" description="Polar residues" evidence="2">
    <location>
        <begin position="641"/>
        <end position="654"/>
    </location>
</feature>
<dbReference type="Proteomes" id="UP000504637">
    <property type="component" value="Unplaced"/>
</dbReference>
<dbReference type="AlphaFoldDB" id="A0A6J3MB19"/>
<dbReference type="OrthoDB" id="21471at2759"/>
<feature type="region of interest" description="Disordered" evidence="2">
    <location>
        <begin position="181"/>
        <end position="202"/>
    </location>
</feature>
<dbReference type="GO" id="GO:0005737">
    <property type="term" value="C:cytoplasm"/>
    <property type="evidence" value="ECO:0007669"/>
    <property type="project" value="TreeGrafter"/>
</dbReference>
<dbReference type="GeneID" id="54360793"/>
<evidence type="ECO:0000313" key="4">
    <source>
        <dbReference type="RefSeq" id="XP_033461063.1"/>
    </source>
</evidence>
<feature type="compositionally biased region" description="Polar residues" evidence="2">
    <location>
        <begin position="192"/>
        <end position="201"/>
    </location>
</feature>
<feature type="compositionally biased region" description="Low complexity" evidence="2">
    <location>
        <begin position="658"/>
        <end position="685"/>
    </location>
</feature>
<name>A0A6J3MB19_9PEZI</name>
<feature type="compositionally biased region" description="Basic and acidic residues" evidence="2">
    <location>
        <begin position="572"/>
        <end position="582"/>
    </location>
</feature>
<evidence type="ECO:0000256" key="2">
    <source>
        <dbReference type="SAM" id="MobiDB-lite"/>
    </source>
</evidence>
<feature type="compositionally biased region" description="Polar residues" evidence="2">
    <location>
        <begin position="220"/>
        <end position="233"/>
    </location>
</feature>
<evidence type="ECO:0008006" key="5">
    <source>
        <dbReference type="Google" id="ProtNLM"/>
    </source>
</evidence>
<reference evidence="4" key="1">
    <citation type="submission" date="2020-01" db="EMBL/GenBank/DDBJ databases">
        <authorList>
            <consortium name="DOE Joint Genome Institute"/>
            <person name="Haridas S."/>
            <person name="Albert R."/>
            <person name="Binder M."/>
            <person name="Bloem J."/>
            <person name="Labutti K."/>
            <person name="Salamov A."/>
            <person name="Andreopoulos B."/>
            <person name="Baker S.E."/>
            <person name="Barry K."/>
            <person name="Bills G."/>
            <person name="Bluhm B.H."/>
            <person name="Cannon C."/>
            <person name="Castanera R."/>
            <person name="Culley D.E."/>
            <person name="Daum C."/>
            <person name="Ezra D."/>
            <person name="Gonzalez J.B."/>
            <person name="Henrissat B."/>
            <person name="Kuo A."/>
            <person name="Liang C."/>
            <person name="Lipzen A."/>
            <person name="Lutzoni F."/>
            <person name="Magnuson J."/>
            <person name="Mondo S."/>
            <person name="Nolan M."/>
            <person name="Ohm R."/>
            <person name="Pangilinan J."/>
            <person name="Park H.-J."/>
            <person name="Ramirez L."/>
            <person name="Alfaro M."/>
            <person name="Sun H."/>
            <person name="Tritt A."/>
            <person name="Yoshinaga Y."/>
            <person name="Zwiers L.-H."/>
            <person name="Turgeon B.G."/>
            <person name="Goodwin S.B."/>
            <person name="Spatafora J.W."/>
            <person name="Crous P.W."/>
            <person name="Grigoriev I.V."/>
        </authorList>
    </citation>
    <scope>NUCLEOTIDE SEQUENCE</scope>
    <source>
        <strain evidence="4">CBS 342.82</strain>
    </source>
</reference>